<sequence length="80" mass="8551">MKAFSSIALGVFAALALFSVIYLSEPVNVEKAEALATPAIRIQADEQAAEPMLYLTVSSASLATATAIFLALFLRMRRTS</sequence>
<proteinExistence type="predicted"/>
<accession>A0A7J3VTW7</accession>
<evidence type="ECO:0000313" key="2">
    <source>
        <dbReference type="EMBL" id="HHM44386.1"/>
    </source>
</evidence>
<keyword evidence="1" id="KW-0812">Transmembrane</keyword>
<dbReference type="AlphaFoldDB" id="A0A7J3VTW7"/>
<feature type="transmembrane region" description="Helical" evidence="1">
    <location>
        <begin position="52"/>
        <end position="74"/>
    </location>
</feature>
<gene>
    <name evidence="2" type="ORF">ENM31_03705</name>
</gene>
<protein>
    <submittedName>
        <fullName evidence="2">Uncharacterized protein</fullName>
    </submittedName>
</protein>
<keyword evidence="1" id="KW-1133">Transmembrane helix</keyword>
<name>A0A7J3VTW7_CALS0</name>
<dbReference type="EMBL" id="DRXH01000126">
    <property type="protein sequence ID" value="HHM44386.1"/>
    <property type="molecule type" value="Genomic_DNA"/>
</dbReference>
<reference evidence="2" key="1">
    <citation type="journal article" date="2020" name="mSystems">
        <title>Genome- and Community-Level Interaction Insights into Carbon Utilization and Element Cycling Functions of Hydrothermarchaeota in Hydrothermal Sediment.</title>
        <authorList>
            <person name="Zhou Z."/>
            <person name="Liu Y."/>
            <person name="Xu W."/>
            <person name="Pan J."/>
            <person name="Luo Z.H."/>
            <person name="Li M."/>
        </authorList>
    </citation>
    <scope>NUCLEOTIDE SEQUENCE [LARGE SCALE GENOMIC DNA]</scope>
    <source>
        <strain evidence="2">SpSt-1074</strain>
    </source>
</reference>
<comment type="caution">
    <text evidence="2">The sequence shown here is derived from an EMBL/GenBank/DDBJ whole genome shotgun (WGS) entry which is preliminary data.</text>
</comment>
<evidence type="ECO:0000256" key="1">
    <source>
        <dbReference type="SAM" id="Phobius"/>
    </source>
</evidence>
<organism evidence="2">
    <name type="scientific">Caldiarchaeum subterraneum</name>
    <dbReference type="NCBI Taxonomy" id="311458"/>
    <lineage>
        <taxon>Archaea</taxon>
        <taxon>Nitrososphaerota</taxon>
        <taxon>Candidatus Caldarchaeales</taxon>
        <taxon>Candidatus Caldarchaeaceae</taxon>
        <taxon>Candidatus Caldarchaeum</taxon>
    </lineage>
</organism>
<keyword evidence="1" id="KW-0472">Membrane</keyword>